<name>E8X5L3_GRATM</name>
<dbReference type="eggNOG" id="COG0810">
    <property type="taxonomic scope" value="Bacteria"/>
</dbReference>
<dbReference type="AlphaFoldDB" id="E8X5L3"/>
<reference evidence="3" key="1">
    <citation type="submission" date="2011-01" db="EMBL/GenBank/DDBJ databases">
        <title>Complete sequence of chromosome of Acidobacterium sp. MP5ACTX9.</title>
        <authorList>
            <consortium name="US DOE Joint Genome Institute"/>
            <person name="Lucas S."/>
            <person name="Copeland A."/>
            <person name="Lapidus A."/>
            <person name="Cheng J.-F."/>
            <person name="Goodwin L."/>
            <person name="Pitluck S."/>
            <person name="Teshima H."/>
            <person name="Detter J.C."/>
            <person name="Han C."/>
            <person name="Tapia R."/>
            <person name="Land M."/>
            <person name="Hauser L."/>
            <person name="Kyrpides N."/>
            <person name="Ivanova N."/>
            <person name="Ovchinnikova G."/>
            <person name="Pagani I."/>
            <person name="Rawat S.R."/>
            <person name="Mannisto M."/>
            <person name="Haggblom M.M."/>
            <person name="Woyke T."/>
        </authorList>
    </citation>
    <scope>NUCLEOTIDE SEQUENCE [LARGE SCALE GENOMIC DNA]</scope>
    <source>
        <strain evidence="3">MP5ACTX9</strain>
    </source>
</reference>
<dbReference type="OrthoDB" id="112672at2"/>
<proteinExistence type="predicted"/>
<evidence type="ECO:0000256" key="1">
    <source>
        <dbReference type="SAM" id="SignalP"/>
    </source>
</evidence>
<evidence type="ECO:0000313" key="3">
    <source>
        <dbReference type="Proteomes" id="UP000000343"/>
    </source>
</evidence>
<dbReference type="RefSeq" id="WP_013581951.1">
    <property type="nucleotide sequence ID" value="NC_015064.1"/>
</dbReference>
<evidence type="ECO:0008006" key="4">
    <source>
        <dbReference type="Google" id="ProtNLM"/>
    </source>
</evidence>
<feature type="chain" id="PRO_5003234212" description="TonB C-terminal domain-containing protein" evidence="1">
    <location>
        <begin position="21"/>
        <end position="427"/>
    </location>
</feature>
<dbReference type="STRING" id="1198114.AciX9_3637"/>
<accession>E8X5L3</accession>
<protein>
    <recommendedName>
        <fullName evidence="4">TonB C-terminal domain-containing protein</fullName>
    </recommendedName>
</protein>
<dbReference type="EMBL" id="CP002480">
    <property type="protein sequence ID" value="ADW70640.1"/>
    <property type="molecule type" value="Genomic_DNA"/>
</dbReference>
<dbReference type="Proteomes" id="UP000000343">
    <property type="component" value="Chromosome"/>
</dbReference>
<dbReference type="KEGG" id="acm:AciX9_3637"/>
<dbReference type="HOGENOM" id="CLU_642161_0_0_0"/>
<sequence length="427" mass="47198">MIARHTLVLLMLSASIPTYAQFQQQQSDTISADKALDEALKHSSLTEGKAPFHAVLEISGPSPAYSGGIDLLWAAKDQYRIKIDSPAFHQLRILNGTQVSEKDEGNYYPRWLENFVDALLDPIPMAANFKGRNGAVSVGSFVTNSCIRRDDRPGGITDQLTWGMICFSGSEPRLASTLTTNSSLDFSDFKSFGKQQIAHTYTTDVLDYKPVTGRLTVLEKLKGVDASQFAIPSPTPASERIKTTFVSTLKEESLVDDPPTLNWPSVHEGKTEGYMIVYARTDRTGQVRETSKHNSDNPGLEQFGMEQALRYKFHPLIIDGVPQQMEMPLVLHFVSRVENPLPNLNDAQTRAQITGCEIPHAETGQPSYLESVSVNEQGKLTGEGFPDANKPGFVSPTQFLDLESCHFAPHLVNGQPTYYHGLLTLPR</sequence>
<feature type="signal peptide" evidence="1">
    <location>
        <begin position="1"/>
        <end position="20"/>
    </location>
</feature>
<dbReference type="PaxDb" id="1198114-AciX9_3637"/>
<keyword evidence="1" id="KW-0732">Signal</keyword>
<organism evidence="3">
    <name type="scientific">Granulicella tundricola (strain ATCC BAA-1859 / DSM 23138 / MP5ACTX9)</name>
    <dbReference type="NCBI Taxonomy" id="1198114"/>
    <lineage>
        <taxon>Bacteria</taxon>
        <taxon>Pseudomonadati</taxon>
        <taxon>Acidobacteriota</taxon>
        <taxon>Terriglobia</taxon>
        <taxon>Terriglobales</taxon>
        <taxon>Acidobacteriaceae</taxon>
        <taxon>Granulicella</taxon>
    </lineage>
</organism>
<evidence type="ECO:0000313" key="2">
    <source>
        <dbReference type="EMBL" id="ADW70640.1"/>
    </source>
</evidence>
<keyword evidence="3" id="KW-1185">Reference proteome</keyword>
<gene>
    <name evidence="2" type="ordered locus">AciX9_3637</name>
</gene>